<dbReference type="AlphaFoldDB" id="A0A2K3KWM8"/>
<accession>A0A2K3KWM8</accession>
<gene>
    <name evidence="2" type="ORF">L195_g057656</name>
</gene>
<evidence type="ECO:0000313" key="2">
    <source>
        <dbReference type="EMBL" id="PNX70700.1"/>
    </source>
</evidence>
<protein>
    <submittedName>
        <fullName evidence="2">Uncharacterized protein</fullName>
    </submittedName>
</protein>
<name>A0A2K3KWM8_TRIPR</name>
<reference evidence="2 3" key="1">
    <citation type="journal article" date="2014" name="Am. J. Bot.">
        <title>Genome assembly and annotation for red clover (Trifolium pratense; Fabaceae).</title>
        <authorList>
            <person name="Istvanek J."/>
            <person name="Jaros M."/>
            <person name="Krenek A."/>
            <person name="Repkova J."/>
        </authorList>
    </citation>
    <scope>NUCLEOTIDE SEQUENCE [LARGE SCALE GENOMIC DNA]</scope>
    <source>
        <strain evidence="3">cv. Tatra</strain>
        <tissue evidence="2">Young leaves</tissue>
    </source>
</reference>
<evidence type="ECO:0000313" key="3">
    <source>
        <dbReference type="Proteomes" id="UP000236291"/>
    </source>
</evidence>
<proteinExistence type="predicted"/>
<dbReference type="EMBL" id="ASHM01115433">
    <property type="protein sequence ID" value="PNX70700.1"/>
    <property type="molecule type" value="Genomic_DNA"/>
</dbReference>
<feature type="compositionally biased region" description="Basic and acidic residues" evidence="1">
    <location>
        <begin position="19"/>
        <end position="50"/>
    </location>
</feature>
<dbReference type="Proteomes" id="UP000236291">
    <property type="component" value="Unassembled WGS sequence"/>
</dbReference>
<comment type="caution">
    <text evidence="2">The sequence shown here is derived from an EMBL/GenBank/DDBJ whole genome shotgun (WGS) entry which is preliminary data.</text>
</comment>
<evidence type="ECO:0000256" key="1">
    <source>
        <dbReference type="SAM" id="MobiDB-lite"/>
    </source>
</evidence>
<feature type="non-terminal residue" evidence="2">
    <location>
        <position position="57"/>
    </location>
</feature>
<sequence length="57" mass="6468">MSSSGVSGEEKMSSPVVWVEKRIVGEEDPSSSEKEKDEEKEKEKEKEKSENMIQGHK</sequence>
<organism evidence="2 3">
    <name type="scientific">Trifolium pratense</name>
    <name type="common">Red clover</name>
    <dbReference type="NCBI Taxonomy" id="57577"/>
    <lineage>
        <taxon>Eukaryota</taxon>
        <taxon>Viridiplantae</taxon>
        <taxon>Streptophyta</taxon>
        <taxon>Embryophyta</taxon>
        <taxon>Tracheophyta</taxon>
        <taxon>Spermatophyta</taxon>
        <taxon>Magnoliopsida</taxon>
        <taxon>eudicotyledons</taxon>
        <taxon>Gunneridae</taxon>
        <taxon>Pentapetalae</taxon>
        <taxon>rosids</taxon>
        <taxon>fabids</taxon>
        <taxon>Fabales</taxon>
        <taxon>Fabaceae</taxon>
        <taxon>Papilionoideae</taxon>
        <taxon>50 kb inversion clade</taxon>
        <taxon>NPAAA clade</taxon>
        <taxon>Hologalegina</taxon>
        <taxon>IRL clade</taxon>
        <taxon>Trifolieae</taxon>
        <taxon>Trifolium</taxon>
    </lineage>
</organism>
<feature type="region of interest" description="Disordered" evidence="1">
    <location>
        <begin position="1"/>
        <end position="57"/>
    </location>
</feature>
<reference evidence="2 3" key="2">
    <citation type="journal article" date="2017" name="Front. Plant Sci.">
        <title>Gene Classification and Mining of Molecular Markers Useful in Red Clover (Trifolium pratense) Breeding.</title>
        <authorList>
            <person name="Istvanek J."/>
            <person name="Dluhosova J."/>
            <person name="Dluhos P."/>
            <person name="Patkova L."/>
            <person name="Nedelnik J."/>
            <person name="Repkova J."/>
        </authorList>
    </citation>
    <scope>NUCLEOTIDE SEQUENCE [LARGE SCALE GENOMIC DNA]</scope>
    <source>
        <strain evidence="3">cv. Tatra</strain>
        <tissue evidence="2">Young leaves</tissue>
    </source>
</reference>